<evidence type="ECO:0000259" key="1">
    <source>
        <dbReference type="Pfam" id="PF07727"/>
    </source>
</evidence>
<accession>A0AAV5J4S1</accession>
<organism evidence="2 3">
    <name type="scientific">Rubroshorea leprosula</name>
    <dbReference type="NCBI Taxonomy" id="152421"/>
    <lineage>
        <taxon>Eukaryota</taxon>
        <taxon>Viridiplantae</taxon>
        <taxon>Streptophyta</taxon>
        <taxon>Embryophyta</taxon>
        <taxon>Tracheophyta</taxon>
        <taxon>Spermatophyta</taxon>
        <taxon>Magnoliopsida</taxon>
        <taxon>eudicotyledons</taxon>
        <taxon>Gunneridae</taxon>
        <taxon>Pentapetalae</taxon>
        <taxon>rosids</taxon>
        <taxon>malvids</taxon>
        <taxon>Malvales</taxon>
        <taxon>Dipterocarpaceae</taxon>
        <taxon>Rubroshorea</taxon>
    </lineage>
</organism>
<reference evidence="2 3" key="1">
    <citation type="journal article" date="2021" name="Commun. Biol.">
        <title>The genome of Shorea leprosula (Dipterocarpaceae) highlights the ecological relevance of drought in aseasonal tropical rainforests.</title>
        <authorList>
            <person name="Ng K.K.S."/>
            <person name="Kobayashi M.J."/>
            <person name="Fawcett J.A."/>
            <person name="Hatakeyama M."/>
            <person name="Paape T."/>
            <person name="Ng C.H."/>
            <person name="Ang C.C."/>
            <person name="Tnah L.H."/>
            <person name="Lee C.T."/>
            <person name="Nishiyama T."/>
            <person name="Sese J."/>
            <person name="O'Brien M.J."/>
            <person name="Copetti D."/>
            <person name="Mohd Noor M.I."/>
            <person name="Ong R.C."/>
            <person name="Putra M."/>
            <person name="Sireger I.Z."/>
            <person name="Indrioko S."/>
            <person name="Kosugi Y."/>
            <person name="Izuno A."/>
            <person name="Isagi Y."/>
            <person name="Lee S.L."/>
            <person name="Shimizu K.K."/>
        </authorList>
    </citation>
    <scope>NUCLEOTIDE SEQUENCE [LARGE SCALE GENOMIC DNA]</scope>
    <source>
        <strain evidence="2">214</strain>
    </source>
</reference>
<dbReference type="SUPFAM" id="SSF56672">
    <property type="entry name" value="DNA/RNA polymerases"/>
    <property type="match status" value="1"/>
</dbReference>
<dbReference type="PANTHER" id="PTHR11439">
    <property type="entry name" value="GAG-POL-RELATED RETROTRANSPOSON"/>
    <property type="match status" value="1"/>
</dbReference>
<feature type="domain" description="Reverse transcriptase Ty1/copia-type" evidence="1">
    <location>
        <begin position="85"/>
        <end position="196"/>
    </location>
</feature>
<dbReference type="EMBL" id="BPVZ01000030">
    <property type="protein sequence ID" value="GKV09608.1"/>
    <property type="molecule type" value="Genomic_DNA"/>
</dbReference>
<gene>
    <name evidence="2" type="ORF">SLEP1_g21081</name>
</gene>
<dbReference type="Pfam" id="PF07727">
    <property type="entry name" value="RVT_2"/>
    <property type="match status" value="1"/>
</dbReference>
<dbReference type="Proteomes" id="UP001054252">
    <property type="component" value="Unassembled WGS sequence"/>
</dbReference>
<dbReference type="InterPro" id="IPR043502">
    <property type="entry name" value="DNA/RNA_pol_sf"/>
</dbReference>
<evidence type="ECO:0000313" key="2">
    <source>
        <dbReference type="EMBL" id="GKV09608.1"/>
    </source>
</evidence>
<evidence type="ECO:0000313" key="3">
    <source>
        <dbReference type="Proteomes" id="UP001054252"/>
    </source>
</evidence>
<protein>
    <recommendedName>
        <fullName evidence="1">Reverse transcriptase Ty1/copia-type domain-containing protein</fullName>
    </recommendedName>
</protein>
<dbReference type="InterPro" id="IPR013103">
    <property type="entry name" value="RVT_2"/>
</dbReference>
<keyword evidence="3" id="KW-1185">Reference proteome</keyword>
<dbReference type="PANTHER" id="PTHR11439:SF461">
    <property type="entry name" value="OS10G0432200 PROTEIN"/>
    <property type="match status" value="1"/>
</dbReference>
<sequence>MFASLFEFKVSLSHQPPIFTNPSLELFPNDDARSLNELSNDQTPTAPISEDVSFADIAPGTNEIENPPVTSSSSHPMWALEKIGIWDLIDLPTEKTLARCKWVYKIKTHSDGSMECYKARLVAKGFTQEYGIDYGETFAPIARLTTVRSLLAIVAIRKWKLFQMDVKNAFLNGDLEEEVYMKPHPGLIHPSNKGMVFLLIYVDDMIITGDDVSRIDELKQFLSHKFEMKDLGFLNLISKAGLTDGKNVSRPLEPNVMLIPLDGSPLPDPTRYRQLVGSLVYLTMTRPDIAYAVHVVSQFMAAPCSTHYAAILRIIRYVKGTLFHGLYFSAHSSLVLRAYSDANWAGDLTDRRSTTGYCLFLSNSLIS</sequence>
<proteinExistence type="predicted"/>
<comment type="caution">
    <text evidence="2">The sequence shown here is derived from an EMBL/GenBank/DDBJ whole genome shotgun (WGS) entry which is preliminary data.</text>
</comment>
<name>A0AAV5J4S1_9ROSI</name>
<dbReference type="AlphaFoldDB" id="A0AAV5J4S1"/>